<feature type="active site" description="Nucleophile" evidence="5">
    <location>
        <position position="181"/>
    </location>
</feature>
<dbReference type="GO" id="GO:0016811">
    <property type="term" value="F:hydrolase activity, acting on carbon-nitrogen (but not peptide) bonds, in linear amides"/>
    <property type="evidence" value="ECO:0007669"/>
    <property type="project" value="UniProtKB-ARBA"/>
</dbReference>
<dbReference type="Pfam" id="PF01112">
    <property type="entry name" value="Asparaginase_2"/>
    <property type="match status" value="1"/>
</dbReference>
<dbReference type="GO" id="GO:0006508">
    <property type="term" value="P:proteolysis"/>
    <property type="evidence" value="ECO:0007669"/>
    <property type="project" value="UniProtKB-KW"/>
</dbReference>
<dbReference type="RefSeq" id="WP_149100443.1">
    <property type="nucleotide sequence ID" value="NZ_BMMG01000008.1"/>
</dbReference>
<gene>
    <name evidence="9" type="ORF">ACD591_18255</name>
    <name evidence="8" type="ORF">FOE74_20175</name>
</gene>
<dbReference type="InterPro" id="IPR000246">
    <property type="entry name" value="Peptidase_T2"/>
</dbReference>
<dbReference type="GO" id="GO:0008233">
    <property type="term" value="F:peptidase activity"/>
    <property type="evidence" value="ECO:0007669"/>
    <property type="project" value="UniProtKB-KW"/>
</dbReference>
<feature type="site" description="Cleavage; by autolysis" evidence="7">
    <location>
        <begin position="180"/>
        <end position="181"/>
    </location>
</feature>
<dbReference type="AlphaFoldDB" id="A0A5M8Q7D7"/>
<keyword evidence="11" id="KW-1185">Reference proteome</keyword>
<evidence type="ECO:0000256" key="4">
    <source>
        <dbReference type="ARBA" id="ARBA00069124"/>
    </source>
</evidence>
<reference evidence="8 10" key="2">
    <citation type="submission" date="2019-09" db="EMBL/GenBank/DDBJ databases">
        <title>A bacterium isolated from glacier soil.</title>
        <authorList>
            <person name="Liu Q."/>
        </authorList>
    </citation>
    <scope>NUCLEOTIDE SEQUENCE [LARGE SCALE GENOMIC DNA]</scope>
    <source>
        <strain evidence="8 10">MDT1-10-3</strain>
    </source>
</reference>
<evidence type="ECO:0000256" key="5">
    <source>
        <dbReference type="PIRSR" id="PIRSR600246-1"/>
    </source>
</evidence>
<dbReference type="Gene3D" id="3.60.20.30">
    <property type="entry name" value="(Glycosyl)asparaginase"/>
    <property type="match status" value="1"/>
</dbReference>
<evidence type="ECO:0000256" key="2">
    <source>
        <dbReference type="ARBA" id="ARBA00022801"/>
    </source>
</evidence>
<keyword evidence="3" id="KW-0068">Autocatalytic cleavage</keyword>
<reference evidence="9 11" key="3">
    <citation type="submission" date="2024-08" db="EMBL/GenBank/DDBJ databases">
        <authorList>
            <person name="Wei W."/>
        </authorList>
    </citation>
    <scope>NUCLEOTIDE SEQUENCE [LARGE SCALE GENOMIC DNA]</scope>
    <source>
        <strain evidence="9 11">XU2</strain>
    </source>
</reference>
<dbReference type="PANTHER" id="PTHR10188:SF6">
    <property type="entry name" value="N(4)-(BETA-N-ACETYLGLUCOSAMINYL)-L-ASPARAGINASE"/>
    <property type="match status" value="1"/>
</dbReference>
<name>A0A5M8Q7D7_9BACT</name>
<feature type="binding site" evidence="6">
    <location>
        <begin position="209"/>
        <end position="212"/>
    </location>
    <ligand>
        <name>substrate</name>
    </ligand>
</feature>
<evidence type="ECO:0000313" key="10">
    <source>
        <dbReference type="Proteomes" id="UP000323866"/>
    </source>
</evidence>
<dbReference type="InterPro" id="IPR029055">
    <property type="entry name" value="Ntn_hydrolases_N"/>
</dbReference>
<evidence type="ECO:0000256" key="6">
    <source>
        <dbReference type="PIRSR" id="PIRSR600246-2"/>
    </source>
</evidence>
<protein>
    <recommendedName>
        <fullName evidence="4">Isoaspartyl peptidase</fullName>
    </recommendedName>
</protein>
<evidence type="ECO:0000313" key="11">
    <source>
        <dbReference type="Proteomes" id="UP001570846"/>
    </source>
</evidence>
<accession>A0A5M8Q7D7</accession>
<dbReference type="SUPFAM" id="SSF56235">
    <property type="entry name" value="N-terminal nucleophile aminohydrolases (Ntn hydrolases)"/>
    <property type="match status" value="1"/>
</dbReference>
<sequence>MEQPSLSTPSNATILVHGGCGNVYPRPMAPERRAAYEATLLQAAQAGFEVLQAGKSSVEAVEVSIKVLEDSPLFNAAHGAVFSNDGGVELDASIMDGAAFLAGAVAGVKTIRNPISAARQVMEASAHVMLVGTGAEAFAETVGLELVSPAYFETEERRAQIRQVKEAEAQGHPFQETKLGTVGAVALDQHGKLAAGTSTGGMLNKRFGRVGDSPIIGAGTYANHICAVSGTGHGEFFMRHTVAHDIAALMEYKGLTVEQAVQEVIHGKVHQAGGQGGVIVLDVHGNPGITYSTQGMFWARISPDGAQQVHVDNLVIE</sequence>
<reference evidence="8 10" key="1">
    <citation type="submission" date="2019-07" db="EMBL/GenBank/DDBJ databases">
        <authorList>
            <person name="Qu J.-H."/>
        </authorList>
    </citation>
    <scope>NUCLEOTIDE SEQUENCE [LARGE SCALE GENOMIC DNA]</scope>
    <source>
        <strain evidence="8 10">MDT1-10-3</strain>
    </source>
</reference>
<evidence type="ECO:0000313" key="8">
    <source>
        <dbReference type="EMBL" id="KAA6430786.1"/>
    </source>
</evidence>
<dbReference type="CDD" id="cd04701">
    <property type="entry name" value="Asparaginase_2"/>
    <property type="match status" value="1"/>
</dbReference>
<organism evidence="8 10">
    <name type="scientific">Rufibacter glacialis</name>
    <dbReference type="NCBI Taxonomy" id="1259555"/>
    <lineage>
        <taxon>Bacteria</taxon>
        <taxon>Pseudomonadati</taxon>
        <taxon>Bacteroidota</taxon>
        <taxon>Cytophagia</taxon>
        <taxon>Cytophagales</taxon>
        <taxon>Hymenobacteraceae</taxon>
        <taxon>Rufibacter</taxon>
    </lineage>
</organism>
<evidence type="ECO:0000256" key="7">
    <source>
        <dbReference type="PIRSR" id="PIRSR600246-3"/>
    </source>
</evidence>
<feature type="binding site" evidence="6">
    <location>
        <begin position="231"/>
        <end position="234"/>
    </location>
    <ligand>
        <name>substrate</name>
    </ligand>
</feature>
<dbReference type="FunFam" id="3.60.20.30:FF:000001">
    <property type="entry name" value="Isoaspartyl peptidase/L-asparaginase"/>
    <property type="match status" value="1"/>
</dbReference>
<dbReference type="Proteomes" id="UP001570846">
    <property type="component" value="Unassembled WGS sequence"/>
</dbReference>
<proteinExistence type="predicted"/>
<dbReference type="EMBL" id="JBGOGF010000011">
    <property type="protein sequence ID" value="MFA1773250.1"/>
    <property type="molecule type" value="Genomic_DNA"/>
</dbReference>
<dbReference type="EMBL" id="VKKZ01000025">
    <property type="protein sequence ID" value="KAA6430786.1"/>
    <property type="molecule type" value="Genomic_DNA"/>
</dbReference>
<keyword evidence="1" id="KW-0645">Protease</keyword>
<dbReference type="OrthoDB" id="9780217at2"/>
<keyword evidence="2" id="KW-0378">Hydrolase</keyword>
<dbReference type="Proteomes" id="UP000323866">
    <property type="component" value="Unassembled WGS sequence"/>
</dbReference>
<dbReference type="PANTHER" id="PTHR10188">
    <property type="entry name" value="L-ASPARAGINASE"/>
    <property type="match status" value="1"/>
</dbReference>
<evidence type="ECO:0000256" key="3">
    <source>
        <dbReference type="ARBA" id="ARBA00022813"/>
    </source>
</evidence>
<evidence type="ECO:0000256" key="1">
    <source>
        <dbReference type="ARBA" id="ARBA00022670"/>
    </source>
</evidence>
<evidence type="ECO:0000313" key="9">
    <source>
        <dbReference type="EMBL" id="MFA1773250.1"/>
    </source>
</evidence>
<comment type="caution">
    <text evidence="8">The sequence shown here is derived from an EMBL/GenBank/DDBJ whole genome shotgun (WGS) entry which is preliminary data.</text>
</comment>